<evidence type="ECO:0000313" key="2">
    <source>
        <dbReference type="EMBL" id="AJQ93417.1"/>
    </source>
</evidence>
<dbReference type="HOGENOM" id="CLU_529746_0_0_6"/>
<evidence type="ECO:0000256" key="1">
    <source>
        <dbReference type="SAM" id="SignalP"/>
    </source>
</evidence>
<dbReference type="EMBL" id="CP007142">
    <property type="protein sequence ID" value="AJQ93417.1"/>
    <property type="molecule type" value="Genomic_DNA"/>
</dbReference>
<keyword evidence="1" id="KW-0732">Signal</keyword>
<protein>
    <recommendedName>
        <fullName evidence="4">Cytochrome c domain-containing protein</fullName>
    </recommendedName>
</protein>
<dbReference type="Proteomes" id="UP000032266">
    <property type="component" value="Chromosome"/>
</dbReference>
<dbReference type="PATRIC" id="fig|1445510.3.peg.1342"/>
<evidence type="ECO:0000313" key="3">
    <source>
        <dbReference type="Proteomes" id="UP000032266"/>
    </source>
</evidence>
<name>A0A0C5VFR1_9GAMM</name>
<dbReference type="KEGG" id="gsn:YC6258_01369"/>
<feature type="signal peptide" evidence="1">
    <location>
        <begin position="1"/>
        <end position="23"/>
    </location>
</feature>
<gene>
    <name evidence="2" type="ORF">YC6258_01369</name>
</gene>
<dbReference type="AlphaFoldDB" id="A0A0C5VFR1"/>
<dbReference type="RefSeq" id="WP_052830105.1">
    <property type="nucleotide sequence ID" value="NZ_CP007142.1"/>
</dbReference>
<keyword evidence="3" id="KW-1185">Reference proteome</keyword>
<feature type="chain" id="PRO_5002183665" description="Cytochrome c domain-containing protein" evidence="1">
    <location>
        <begin position="24"/>
        <end position="470"/>
    </location>
</feature>
<sequence length="470" mass="53045">MFCKHSFSKITLAFLVLAGMAQADTKVNPYAVNDGNIPSPSEYQGPLFQLHVNYPEQLPRKINMPWRKVLNGQPLTKENAYPFVMALKQFVDDPMRTFVTRPEAWNKNAQKGWYSMLWAGESIAATGWEGRDAIYGTYTGQIQPASVYKDSGLTVDVRNHAAIYYNQTAAYALHKVWQQCNPETRICPPSLSDGEAQFPEGSVIIKAAAATATPEQWPVLQGAAKWQIYRKPFNLHGTIENARPVVTDVRVAIFDIIVKDSIAAPETGWVFSTLVYDRDAEGKDAWDRMVPLGAMWGNDPDVNSFQHPTMPLQETWVNPEAPAYSTVTLGYGGRLSGPFDIAVKTDVYVGEKLVPELRSSACMSCHGTVAYFPGYDQMLTYFYPAKRPITEPLRMYVPGSEGWNRWFQNRPGDETQSTIAGAIALDYSTFLEMVLMNYASQDQLARGVFDEEEYEQYWDAWRILQSEFRH</sequence>
<evidence type="ECO:0008006" key="4">
    <source>
        <dbReference type="Google" id="ProtNLM"/>
    </source>
</evidence>
<accession>A0A0C5VFR1</accession>
<dbReference type="STRING" id="1445510.YC6258_01369"/>
<proteinExistence type="predicted"/>
<organism evidence="2 3">
    <name type="scientific">Gynuella sunshinyii YC6258</name>
    <dbReference type="NCBI Taxonomy" id="1445510"/>
    <lineage>
        <taxon>Bacteria</taxon>
        <taxon>Pseudomonadati</taxon>
        <taxon>Pseudomonadota</taxon>
        <taxon>Gammaproteobacteria</taxon>
        <taxon>Oceanospirillales</taxon>
        <taxon>Saccharospirillaceae</taxon>
        <taxon>Gynuella</taxon>
    </lineage>
</organism>
<reference evidence="2 3" key="1">
    <citation type="submission" date="2014-01" db="EMBL/GenBank/DDBJ databases">
        <title>Full genme sequencing of cellulolytic bacterium Gynuella sunshinyii YC6258T gen. nov., sp. nov.</title>
        <authorList>
            <person name="Khan H."/>
            <person name="Chung E.J."/>
            <person name="Chung Y.R."/>
        </authorList>
    </citation>
    <scope>NUCLEOTIDE SEQUENCE [LARGE SCALE GENOMIC DNA]</scope>
    <source>
        <strain evidence="2 3">YC6258</strain>
    </source>
</reference>
<dbReference type="OrthoDB" id="8830878at2"/>